<protein>
    <submittedName>
        <fullName evidence="2">Mammalian cell entry protein</fullName>
    </submittedName>
</protein>
<comment type="caution">
    <text evidence="2">The sequence shown here is derived from an EMBL/GenBank/DDBJ whole genome shotgun (WGS) entry which is preliminary data.</text>
</comment>
<name>A0A0V9UG06_9NOCA</name>
<dbReference type="Proteomes" id="UP000053060">
    <property type="component" value="Unassembled WGS sequence"/>
</dbReference>
<evidence type="ECO:0000313" key="2">
    <source>
        <dbReference type="EMBL" id="KSZ56948.1"/>
    </source>
</evidence>
<dbReference type="InterPro" id="IPR052336">
    <property type="entry name" value="MlaD_Phospholipid_Transporter"/>
</dbReference>
<dbReference type="PANTHER" id="PTHR33371:SF4">
    <property type="entry name" value="INTERMEMBRANE PHOSPHOLIPID TRANSPORT SYSTEM BINDING PROTEIN MLAD"/>
    <property type="match status" value="1"/>
</dbReference>
<dbReference type="PANTHER" id="PTHR33371">
    <property type="entry name" value="INTERMEMBRANE PHOSPHOLIPID TRANSPORT SYSTEM BINDING PROTEIN MLAD-RELATED"/>
    <property type="match status" value="1"/>
</dbReference>
<dbReference type="NCBIfam" id="TIGR00996">
    <property type="entry name" value="Mtu_fam_mce"/>
    <property type="match status" value="1"/>
</dbReference>
<dbReference type="RefSeq" id="WP_060653770.1">
    <property type="nucleotide sequence ID" value="NZ_AZXY01000012.1"/>
</dbReference>
<dbReference type="InterPro" id="IPR005693">
    <property type="entry name" value="Mce"/>
</dbReference>
<dbReference type="PATRIC" id="fig|1441730.3.peg.4282"/>
<accession>A0A0V9UG06</accession>
<dbReference type="AlphaFoldDB" id="A0A0V9UG06"/>
<evidence type="ECO:0000259" key="1">
    <source>
        <dbReference type="Pfam" id="PF02470"/>
    </source>
</evidence>
<dbReference type="GO" id="GO:0005576">
    <property type="term" value="C:extracellular region"/>
    <property type="evidence" value="ECO:0007669"/>
    <property type="project" value="TreeGrafter"/>
</dbReference>
<proteinExistence type="predicted"/>
<sequence length="368" mass="38586">MTVKRLVKGIVLVAVVALAGALVFDRVLSPDRPVTVTARFDNAAGLYEGNEVSILGIPVGRVLTIEPQGTHVAVAMEIDAGVDVPADVRAVAVSTSVLTDRHVELTPAYQGGPTLTDGAVIDLDRTRTPIELDRLLAMADTLALELEGDGTGDGPVARLLDVGAGMTAGNGVGIRAALGRLSDALRMSAEKGAVTGNEITTIVDNLSSLTDIAAANDVEIREFGEATRRLSTVLADARVGTGDTGTKLNEILAHAEQLLETHRDEVHSTVTNAESVTRAIVDYRNEVAEFLDLSPLLLGNAYNAIDQEHGAARVHAQLEKVFFDGHLVSQVCAALEMRDLGCTSGNLKDFGPGFGIASMLEGIAGLPR</sequence>
<dbReference type="EMBL" id="AZXY01000012">
    <property type="protein sequence ID" value="KSZ56948.1"/>
    <property type="molecule type" value="Genomic_DNA"/>
</dbReference>
<dbReference type="Pfam" id="PF02470">
    <property type="entry name" value="MlaD"/>
    <property type="match status" value="1"/>
</dbReference>
<evidence type="ECO:0000313" key="3">
    <source>
        <dbReference type="Proteomes" id="UP000053060"/>
    </source>
</evidence>
<dbReference type="InterPro" id="IPR003399">
    <property type="entry name" value="Mce/MlaD"/>
</dbReference>
<reference evidence="3" key="1">
    <citation type="submission" date="2015-01" db="EMBL/GenBank/DDBJ databases">
        <title>Draft genome sequence of Rhodococcus pyridinivorans strain KG-16, a hydrocarbon-degrading bacterium.</title>
        <authorList>
            <person name="Aggarwal R.K."/>
            <person name="Dawar C."/>
        </authorList>
    </citation>
    <scope>NUCLEOTIDE SEQUENCE [LARGE SCALE GENOMIC DNA]</scope>
    <source>
        <strain evidence="3">KG-16</strain>
    </source>
</reference>
<reference evidence="2 3" key="2">
    <citation type="journal article" date="2016" name="Genome Announc.">
        <title>Draft Genome Sequence of a Versatile Hydrocarbon-Degrading Bacterium, Rhodococcus pyridinivorans Strain KG-16, Collected from Oil Fields in India.</title>
        <authorList>
            <person name="Aggarwal R.K."/>
            <person name="Dawar C."/>
            <person name="Phanindranath R."/>
            <person name="Mutnuri L."/>
            <person name="Dayal A.M."/>
        </authorList>
    </citation>
    <scope>NUCLEOTIDE SEQUENCE [LARGE SCALE GENOMIC DNA]</scope>
    <source>
        <strain evidence="2 3">KG-16</strain>
    </source>
</reference>
<feature type="domain" description="Mce/MlaD" evidence="1">
    <location>
        <begin position="33"/>
        <end position="107"/>
    </location>
</feature>
<gene>
    <name evidence="2" type="ORF">Z045_20440</name>
</gene>
<organism evidence="2 3">
    <name type="scientific">Rhodococcus pyridinivorans KG-16</name>
    <dbReference type="NCBI Taxonomy" id="1441730"/>
    <lineage>
        <taxon>Bacteria</taxon>
        <taxon>Bacillati</taxon>
        <taxon>Actinomycetota</taxon>
        <taxon>Actinomycetes</taxon>
        <taxon>Mycobacteriales</taxon>
        <taxon>Nocardiaceae</taxon>
        <taxon>Rhodococcus</taxon>
    </lineage>
</organism>